<sequence>MSCLWHIMTVCVIPPEITRTRLVITWMFLW</sequence>
<protein>
    <submittedName>
        <fullName evidence="1">Uncharacterized protein</fullName>
    </submittedName>
</protein>
<dbReference type="EMBL" id="BK014990">
    <property type="protein sequence ID" value="DAD85886.1"/>
    <property type="molecule type" value="Genomic_DNA"/>
</dbReference>
<organism evidence="1">
    <name type="scientific">Siphoviridae sp. ctGdK3</name>
    <dbReference type="NCBI Taxonomy" id="2826222"/>
    <lineage>
        <taxon>Viruses</taxon>
        <taxon>Duplodnaviria</taxon>
        <taxon>Heunggongvirae</taxon>
        <taxon>Uroviricota</taxon>
        <taxon>Caudoviricetes</taxon>
    </lineage>
</organism>
<evidence type="ECO:0000313" key="1">
    <source>
        <dbReference type="EMBL" id="DAD85886.1"/>
    </source>
</evidence>
<name>A0A8S5MU80_9CAUD</name>
<proteinExistence type="predicted"/>
<reference evidence="1" key="1">
    <citation type="journal article" date="2021" name="Proc. Natl. Acad. Sci. U.S.A.">
        <title>A Catalog of Tens of Thousands of Viruses from Human Metagenomes Reveals Hidden Associations with Chronic Diseases.</title>
        <authorList>
            <person name="Tisza M.J."/>
            <person name="Buck C.B."/>
        </authorList>
    </citation>
    <scope>NUCLEOTIDE SEQUENCE</scope>
    <source>
        <strain evidence="1">CtGdK3</strain>
    </source>
</reference>
<accession>A0A8S5MU80</accession>